<protein>
    <recommendedName>
        <fullName evidence="2">Lipoprotein</fullName>
    </recommendedName>
</protein>
<evidence type="ECO:0000313" key="1">
    <source>
        <dbReference type="EMBL" id="XBS53041.1"/>
    </source>
</evidence>
<sequence length="194" mass="21778">MMKNKALMICAMSAMLLTGCTESHILSSGGPAEPVFETQQGIVLDWDQIGSDMDDEFVDNEEYPMALSINYMVEKEDPEKKRIDLTLIVKEGTTPEEAVVFANAAVRYINDEAAMQDFSFEKSSATSYGGFFKEYDMHLIVMPDYAMNEKKYWLVDMDIPKGSDEKIVPKEGAVIMETTAEDEETDTESSESDQ</sequence>
<proteinExistence type="predicted"/>
<name>A0AAU7PN82_9FIRM</name>
<dbReference type="EMBL" id="CP157940">
    <property type="protein sequence ID" value="XBS53041.1"/>
    <property type="molecule type" value="Genomic_DNA"/>
</dbReference>
<dbReference type="RefSeq" id="WP_349944822.1">
    <property type="nucleotide sequence ID" value="NZ_CP157940.1"/>
</dbReference>
<evidence type="ECO:0008006" key="2">
    <source>
        <dbReference type="Google" id="ProtNLM"/>
    </source>
</evidence>
<organism evidence="1">
    <name type="scientific">Lacrimispora sp. BS-2</name>
    <dbReference type="NCBI Taxonomy" id="3151850"/>
    <lineage>
        <taxon>Bacteria</taxon>
        <taxon>Bacillati</taxon>
        <taxon>Bacillota</taxon>
        <taxon>Clostridia</taxon>
        <taxon>Lachnospirales</taxon>
        <taxon>Lachnospiraceae</taxon>
        <taxon>Lacrimispora</taxon>
    </lineage>
</organism>
<dbReference type="PROSITE" id="PS51257">
    <property type="entry name" value="PROKAR_LIPOPROTEIN"/>
    <property type="match status" value="1"/>
</dbReference>
<accession>A0AAU7PN82</accession>
<reference evidence="1" key="1">
    <citation type="submission" date="2024-06" db="EMBL/GenBank/DDBJ databases">
        <title>Lacrimispora cavernae sp. nov., a novel anaerobe isolated from bat guano pile inside a cave.</title>
        <authorList>
            <person name="Miller S.L."/>
            <person name="Lu N."/>
            <person name="King J."/>
            <person name="Sankaranarayanan K."/>
            <person name="Lawson P.A."/>
        </authorList>
    </citation>
    <scope>NUCLEOTIDE SEQUENCE</scope>
    <source>
        <strain evidence="1">BS-2</strain>
    </source>
</reference>
<dbReference type="AlphaFoldDB" id="A0AAU7PN82"/>
<gene>
    <name evidence="1" type="ORF">ABFV83_14560</name>
</gene>